<evidence type="ECO:0000313" key="2">
    <source>
        <dbReference type="Proteomes" id="UP001239111"/>
    </source>
</evidence>
<evidence type="ECO:0000313" key="1">
    <source>
        <dbReference type="EMBL" id="KAJ8680343.1"/>
    </source>
</evidence>
<reference evidence="1" key="1">
    <citation type="submission" date="2023-04" db="EMBL/GenBank/DDBJ databases">
        <title>A chromosome-level genome assembly of the parasitoid wasp Eretmocerus hayati.</title>
        <authorList>
            <person name="Zhong Y."/>
            <person name="Liu S."/>
            <person name="Liu Y."/>
        </authorList>
    </citation>
    <scope>NUCLEOTIDE SEQUENCE</scope>
    <source>
        <strain evidence="1">ZJU_SS_LIU_2023</strain>
    </source>
</reference>
<keyword evidence="2" id="KW-1185">Reference proteome</keyword>
<accession>A0ACC2PB79</accession>
<dbReference type="EMBL" id="CM056742">
    <property type="protein sequence ID" value="KAJ8680343.1"/>
    <property type="molecule type" value="Genomic_DNA"/>
</dbReference>
<gene>
    <name evidence="1" type="ORF">QAD02_016130</name>
</gene>
<comment type="caution">
    <text evidence="1">The sequence shown here is derived from an EMBL/GenBank/DDBJ whole genome shotgun (WGS) entry which is preliminary data.</text>
</comment>
<organism evidence="1 2">
    <name type="scientific">Eretmocerus hayati</name>
    <dbReference type="NCBI Taxonomy" id="131215"/>
    <lineage>
        <taxon>Eukaryota</taxon>
        <taxon>Metazoa</taxon>
        <taxon>Ecdysozoa</taxon>
        <taxon>Arthropoda</taxon>
        <taxon>Hexapoda</taxon>
        <taxon>Insecta</taxon>
        <taxon>Pterygota</taxon>
        <taxon>Neoptera</taxon>
        <taxon>Endopterygota</taxon>
        <taxon>Hymenoptera</taxon>
        <taxon>Apocrita</taxon>
        <taxon>Proctotrupomorpha</taxon>
        <taxon>Chalcidoidea</taxon>
        <taxon>Aphelinidae</taxon>
        <taxon>Aphelininae</taxon>
        <taxon>Eretmocerus</taxon>
    </lineage>
</organism>
<dbReference type="Proteomes" id="UP001239111">
    <property type="component" value="Chromosome 2"/>
</dbReference>
<proteinExistence type="predicted"/>
<name>A0ACC2PB79_9HYME</name>
<protein>
    <submittedName>
        <fullName evidence="1">Uncharacterized protein</fullName>
    </submittedName>
</protein>
<sequence length="113" mass="12988">MDNVAIRDSVRAMLHRLAFEWWLESTREASNPICQLINICQGLGVSIARAVQGWTNARQTFIEMGRPELNELIDDRLGILIHRRTLHIGFLANLLHPTYQERELSPVQRQVSA</sequence>